<proteinExistence type="inferred from homology"/>
<evidence type="ECO:0000256" key="3">
    <source>
        <dbReference type="ARBA" id="ARBA00022737"/>
    </source>
</evidence>
<dbReference type="PROSITE" id="PS50920">
    <property type="entry name" value="SOLCAR"/>
    <property type="match status" value="2"/>
</dbReference>
<dbReference type="GO" id="GO:0016020">
    <property type="term" value="C:membrane"/>
    <property type="evidence" value="ECO:0007669"/>
    <property type="project" value="UniProtKB-SubCell"/>
</dbReference>
<evidence type="ECO:0000256" key="4">
    <source>
        <dbReference type="ARBA" id="ARBA00022989"/>
    </source>
</evidence>
<keyword evidence="9" id="KW-1185">Reference proteome</keyword>
<accession>A0A433R0B1</accession>
<dbReference type="InterPro" id="IPR023395">
    <property type="entry name" value="MCP_dom_sf"/>
</dbReference>
<feature type="repeat" description="Solcar" evidence="6">
    <location>
        <begin position="242"/>
        <end position="330"/>
    </location>
</feature>
<keyword evidence="2 6" id="KW-0812">Transmembrane</keyword>
<dbReference type="Pfam" id="PF00153">
    <property type="entry name" value="Mito_carr"/>
    <property type="match status" value="2"/>
</dbReference>
<evidence type="ECO:0000256" key="2">
    <source>
        <dbReference type="ARBA" id="ARBA00022692"/>
    </source>
</evidence>
<dbReference type="Gene3D" id="1.50.40.10">
    <property type="entry name" value="Mitochondrial carrier domain"/>
    <property type="match status" value="1"/>
</dbReference>
<organism evidence="8 9">
    <name type="scientific">Jimgerdemannia flammicorona</name>
    <dbReference type="NCBI Taxonomy" id="994334"/>
    <lineage>
        <taxon>Eukaryota</taxon>
        <taxon>Fungi</taxon>
        <taxon>Fungi incertae sedis</taxon>
        <taxon>Mucoromycota</taxon>
        <taxon>Mucoromycotina</taxon>
        <taxon>Endogonomycetes</taxon>
        <taxon>Endogonales</taxon>
        <taxon>Endogonaceae</taxon>
        <taxon>Jimgerdemannia</taxon>
    </lineage>
</organism>
<dbReference type="AlphaFoldDB" id="A0A433R0B1"/>
<protein>
    <submittedName>
        <fullName evidence="8">Mitochondrial carrier domain-containing protein</fullName>
    </submittedName>
</protein>
<dbReference type="PANTHER" id="PTHR24089">
    <property type="entry name" value="SOLUTE CARRIER FAMILY 25"/>
    <property type="match status" value="1"/>
</dbReference>
<feature type="repeat" description="Solcar" evidence="6">
    <location>
        <begin position="106"/>
        <end position="205"/>
    </location>
</feature>
<reference evidence="8 9" key="1">
    <citation type="journal article" date="2018" name="New Phytol.">
        <title>Phylogenomics of Endogonaceae and evolution of mycorrhizas within Mucoromycota.</title>
        <authorList>
            <person name="Chang Y."/>
            <person name="Desiro A."/>
            <person name="Na H."/>
            <person name="Sandor L."/>
            <person name="Lipzen A."/>
            <person name="Clum A."/>
            <person name="Barry K."/>
            <person name="Grigoriev I.V."/>
            <person name="Martin F.M."/>
            <person name="Stajich J.E."/>
            <person name="Smith M.E."/>
            <person name="Bonito G."/>
            <person name="Spatafora J.W."/>
        </authorList>
    </citation>
    <scope>NUCLEOTIDE SEQUENCE [LARGE SCALE GENOMIC DNA]</scope>
    <source>
        <strain evidence="8 9">AD002</strain>
    </source>
</reference>
<keyword evidence="4" id="KW-1133">Transmembrane helix</keyword>
<name>A0A433R0B1_9FUNG</name>
<dbReference type="InterPro" id="IPR018108">
    <property type="entry name" value="MCP_transmembrane"/>
</dbReference>
<evidence type="ECO:0000256" key="6">
    <source>
        <dbReference type="PROSITE-ProRule" id="PRU00282"/>
    </source>
</evidence>
<comment type="similarity">
    <text evidence="7">Belongs to the mitochondrial carrier (TC 2.A.29) family.</text>
</comment>
<keyword evidence="5 6" id="KW-0472">Membrane</keyword>
<evidence type="ECO:0000313" key="9">
    <source>
        <dbReference type="Proteomes" id="UP000274822"/>
    </source>
</evidence>
<gene>
    <name evidence="8" type="ORF">BC938DRAFT_483008</name>
</gene>
<keyword evidence="7" id="KW-0813">Transport</keyword>
<dbReference type="EMBL" id="RBNJ01000081">
    <property type="protein sequence ID" value="RUS35468.1"/>
    <property type="molecule type" value="Genomic_DNA"/>
</dbReference>
<dbReference type="SUPFAM" id="SSF103506">
    <property type="entry name" value="Mitochondrial carrier"/>
    <property type="match status" value="1"/>
</dbReference>
<evidence type="ECO:0000313" key="8">
    <source>
        <dbReference type="EMBL" id="RUS35468.1"/>
    </source>
</evidence>
<sequence length="334" mass="38171">MDGESEEAEMCVTSCNLQYNNYIFSQSTRNLVRCVSGRSRNLPQHWATLLRIFPYAAIKFVAYEQFRTLLMPTRSHETPSKQFCAGSLAGESLYLCALHSRCCYPFKRSYHKALLLHPGVTSVLFTYPLEVIRVRLAYEVRMNDHRPRPNFHNMFWQIYHEVAPGKTSKSYMPLLNFYRGFGPTVAGMIPYAGVSFWTHHVARELFREHPRLSKYTHARLDFDPESPDLTPAQHKKLGRIPLRTWVEVTSGGIAGAVAQTVSYPFEVARRRMQVAGVKSPGVFVGFWETVRIIWQAKGIKGFFVGLSIGYLKVTPMVAVSFTVYEKTKALLDID</sequence>
<comment type="caution">
    <text evidence="8">The sequence shown here is derived from an EMBL/GenBank/DDBJ whole genome shotgun (WGS) entry which is preliminary data.</text>
</comment>
<evidence type="ECO:0000256" key="5">
    <source>
        <dbReference type="ARBA" id="ARBA00023136"/>
    </source>
</evidence>
<dbReference type="Proteomes" id="UP000274822">
    <property type="component" value="Unassembled WGS sequence"/>
</dbReference>
<comment type="subcellular location">
    <subcellularLocation>
        <location evidence="1">Membrane</location>
        <topology evidence="1">Multi-pass membrane protein</topology>
    </subcellularLocation>
</comment>
<evidence type="ECO:0000256" key="1">
    <source>
        <dbReference type="ARBA" id="ARBA00004141"/>
    </source>
</evidence>
<evidence type="ECO:0000256" key="7">
    <source>
        <dbReference type="RuleBase" id="RU000488"/>
    </source>
</evidence>
<keyword evidence="3" id="KW-0677">Repeat</keyword>